<proteinExistence type="predicted"/>
<organism evidence="2 3">
    <name type="scientific">Emcibacter nanhaiensis</name>
    <dbReference type="NCBI Taxonomy" id="1505037"/>
    <lineage>
        <taxon>Bacteria</taxon>
        <taxon>Pseudomonadati</taxon>
        <taxon>Pseudomonadota</taxon>
        <taxon>Alphaproteobacteria</taxon>
        <taxon>Emcibacterales</taxon>
        <taxon>Emcibacteraceae</taxon>
        <taxon>Emcibacter</taxon>
    </lineage>
</organism>
<evidence type="ECO:0000313" key="3">
    <source>
        <dbReference type="Proteomes" id="UP000319148"/>
    </source>
</evidence>
<keyword evidence="3" id="KW-1185">Reference proteome</keyword>
<evidence type="ECO:0000256" key="1">
    <source>
        <dbReference type="SAM" id="MobiDB-lite"/>
    </source>
</evidence>
<comment type="caution">
    <text evidence="2">The sequence shown here is derived from an EMBL/GenBank/DDBJ whole genome shotgun (WGS) entry which is preliminary data.</text>
</comment>
<gene>
    <name evidence="2" type="ORF">FIV46_05745</name>
</gene>
<accession>A0A501PNP0</accession>
<reference evidence="3" key="1">
    <citation type="submission" date="2019-06" db="EMBL/GenBank/DDBJ databases">
        <title>The complete genome of Emcibacter congregatus ZYLT.</title>
        <authorList>
            <person name="Zhao Z."/>
        </authorList>
    </citation>
    <scope>NUCLEOTIDE SEQUENCE [LARGE SCALE GENOMIC DNA]</scope>
    <source>
        <strain evidence="3">MCCC 1A06723</strain>
    </source>
</reference>
<dbReference type="EMBL" id="VFIY01000005">
    <property type="protein sequence ID" value="TPD61712.1"/>
    <property type="molecule type" value="Genomic_DNA"/>
</dbReference>
<feature type="region of interest" description="Disordered" evidence="1">
    <location>
        <begin position="1"/>
        <end position="22"/>
    </location>
</feature>
<protein>
    <submittedName>
        <fullName evidence="2">Uncharacterized protein</fullName>
    </submittedName>
</protein>
<name>A0A501PNP0_9PROT</name>
<sequence>MSGGPYKGGTHKPQNHGDITLKNNHKNHRFTAVTILPLLLAASLATGARADDGRADSFAFVGGSLATFKDDSYGDNSHFGFGADALYLKKVWGGLSLGVNANVTFGLEKSNDLAFNNGTRNFSGEAKETLTVYTVSLVLGGISEFDSGGRLAYFAGPTIGGRSGDYDVSWEPDAAAEGLTSHSSSDSDTLYGLTAGAYYKFPGSGWTVGVNASGYFVADEYDDYVFSHRLGLSVGYSF</sequence>
<evidence type="ECO:0000313" key="2">
    <source>
        <dbReference type="EMBL" id="TPD61712.1"/>
    </source>
</evidence>
<dbReference type="Proteomes" id="UP000319148">
    <property type="component" value="Unassembled WGS sequence"/>
</dbReference>
<dbReference type="AlphaFoldDB" id="A0A501PNP0"/>